<dbReference type="GO" id="GO:0006508">
    <property type="term" value="P:proteolysis"/>
    <property type="evidence" value="ECO:0007669"/>
    <property type="project" value="UniProtKB-KW"/>
</dbReference>
<dbReference type="GO" id="GO:0003887">
    <property type="term" value="F:DNA-directed DNA polymerase activity"/>
    <property type="evidence" value="ECO:0007669"/>
    <property type="project" value="UniProtKB-KW"/>
</dbReference>
<dbReference type="Pfam" id="PF24626">
    <property type="entry name" value="SH3_Tf2-1"/>
    <property type="match status" value="1"/>
</dbReference>
<evidence type="ECO:0000256" key="6">
    <source>
        <dbReference type="ARBA" id="ARBA00022908"/>
    </source>
</evidence>
<dbReference type="GO" id="GO:0003677">
    <property type="term" value="F:DNA binding"/>
    <property type="evidence" value="ECO:0007669"/>
    <property type="project" value="UniProtKB-KW"/>
</dbReference>
<evidence type="ECO:0000256" key="3">
    <source>
        <dbReference type="ARBA" id="ARBA00022750"/>
    </source>
</evidence>
<keyword evidence="1" id="KW-0645">Protease</keyword>
<dbReference type="GO" id="GO:0046872">
    <property type="term" value="F:metal ion binding"/>
    <property type="evidence" value="ECO:0007669"/>
    <property type="project" value="UniProtKB-KW"/>
</dbReference>
<dbReference type="EMBL" id="JAMFTS010000002">
    <property type="protein sequence ID" value="KAJ4789464.1"/>
    <property type="molecule type" value="Genomic_DNA"/>
</dbReference>
<evidence type="ECO:0000313" key="13">
    <source>
        <dbReference type="EMBL" id="KAJ4789464.1"/>
    </source>
</evidence>
<keyword evidence="4" id="KW-0378">Hydrolase</keyword>
<dbReference type="SUPFAM" id="SSF53098">
    <property type="entry name" value="Ribonuclease H-like"/>
    <property type="match status" value="1"/>
</dbReference>
<name>A0AAV8F8W8_9POAL</name>
<dbReference type="InterPro" id="IPR036397">
    <property type="entry name" value="RNaseH_sf"/>
</dbReference>
<dbReference type="Gene3D" id="2.40.50.40">
    <property type="match status" value="1"/>
</dbReference>
<dbReference type="Pfam" id="PF17921">
    <property type="entry name" value="Integrase_H2C2"/>
    <property type="match status" value="1"/>
</dbReference>
<accession>A0AAV8F8W8</accession>
<dbReference type="GO" id="GO:0006310">
    <property type="term" value="P:DNA recombination"/>
    <property type="evidence" value="ECO:0007669"/>
    <property type="project" value="UniProtKB-KW"/>
</dbReference>
<protein>
    <submittedName>
        <fullName evidence="13">Polyprotein</fullName>
    </submittedName>
</protein>
<dbReference type="InterPro" id="IPR016197">
    <property type="entry name" value="Chromo-like_dom_sf"/>
</dbReference>
<evidence type="ECO:0000256" key="1">
    <source>
        <dbReference type="ARBA" id="ARBA00022670"/>
    </source>
</evidence>
<keyword evidence="2" id="KW-0479">Metal-binding</keyword>
<evidence type="ECO:0000256" key="7">
    <source>
        <dbReference type="ARBA" id="ARBA00022918"/>
    </source>
</evidence>
<dbReference type="InterPro" id="IPR000953">
    <property type="entry name" value="Chromo/chromo_shadow_dom"/>
</dbReference>
<evidence type="ECO:0000256" key="2">
    <source>
        <dbReference type="ARBA" id="ARBA00022723"/>
    </source>
</evidence>
<dbReference type="PANTHER" id="PTHR37984">
    <property type="entry name" value="PROTEIN CBG26694"/>
    <property type="match status" value="1"/>
</dbReference>
<keyword evidence="8" id="KW-0239">DNA-directed DNA polymerase</keyword>
<comment type="caution">
    <text evidence="13">The sequence shown here is derived from an EMBL/GenBank/DDBJ whole genome shotgun (WGS) entry which is preliminary data.</text>
</comment>
<evidence type="ECO:0000256" key="4">
    <source>
        <dbReference type="ARBA" id="ARBA00022801"/>
    </source>
</evidence>
<dbReference type="SUPFAM" id="SSF54160">
    <property type="entry name" value="Chromo domain-like"/>
    <property type="match status" value="1"/>
</dbReference>
<keyword evidence="7" id="KW-0695">RNA-directed DNA polymerase</keyword>
<gene>
    <name evidence="13" type="ORF">LUZ62_040710</name>
</gene>
<dbReference type="GO" id="GO:0004190">
    <property type="term" value="F:aspartic-type endopeptidase activity"/>
    <property type="evidence" value="ECO:0007669"/>
    <property type="project" value="UniProtKB-KW"/>
</dbReference>
<sequence>MALTQDKEPHPLYTLQNGIVRFKGRICVGSGGNWRHQILQSLHDSSIGGHSGINVTYQKLKRYFYWPQLKQYVHDYITSCHTCQLNKGEKVAYPGLLQPLPIPTEDWQSLGLDFITGLPKSKGRDVILVIVDRLTKYGHFIALTHPFHASDVAQAFLDNIYKLHGLPQNLVSDRDPIFTSVFWKELMGKIGIQLNLSTAYHPQSDGQTERLNQCLEQYLRCMAFDQHKRWCRWLPLAEYWYNTSYQQSLNTTPFQALYGYQPPILPLGDVIKSSDQAVNVILQDRQKALALLKDSLTKAQARMKKYADLKRTERSFVVGDWVYMKIQPFRQTSISGDGNNKLNPRYFGPYEIIEKVGTVAYKLQLPPNAQIHPVVHVSLLKKQIGRKYTSSAALPEFSPDGNLHIAPLKIVDRRLVKRGNVGIVQVQIQWEGFSGEDCTWEDYEKMRQRFPKFILEDENAFKERGMSSTEDNNTGESLSCGPSTDGVIIGSDPFAELEDGGVTINSTELE</sequence>
<evidence type="ECO:0000256" key="9">
    <source>
        <dbReference type="ARBA" id="ARBA00023125"/>
    </source>
</evidence>
<evidence type="ECO:0000259" key="12">
    <source>
        <dbReference type="PROSITE" id="PS50994"/>
    </source>
</evidence>
<keyword evidence="8" id="KW-0548">Nucleotidyltransferase</keyword>
<evidence type="ECO:0000256" key="8">
    <source>
        <dbReference type="ARBA" id="ARBA00022932"/>
    </source>
</evidence>
<dbReference type="Gene3D" id="3.30.420.10">
    <property type="entry name" value="Ribonuclease H-like superfamily/Ribonuclease H"/>
    <property type="match status" value="1"/>
</dbReference>
<keyword evidence="5" id="KW-0460">Magnesium</keyword>
<dbReference type="PROSITE" id="PS50994">
    <property type="entry name" value="INTEGRASE"/>
    <property type="match status" value="1"/>
</dbReference>
<feature type="domain" description="Integrase catalytic" evidence="12">
    <location>
        <begin position="97"/>
        <end position="261"/>
    </location>
</feature>
<dbReference type="FunFam" id="1.10.340.70:FF:000001">
    <property type="entry name" value="Retrovirus-related Pol polyprotein from transposon gypsy-like Protein"/>
    <property type="match status" value="1"/>
</dbReference>
<feature type="domain" description="Chromo" evidence="11">
    <location>
        <begin position="405"/>
        <end position="456"/>
    </location>
</feature>
<dbReference type="InterPro" id="IPR056924">
    <property type="entry name" value="SH3_Tf2-1"/>
</dbReference>
<dbReference type="InterPro" id="IPR012337">
    <property type="entry name" value="RNaseH-like_sf"/>
</dbReference>
<organism evidence="13 14">
    <name type="scientific">Rhynchospora pubera</name>
    <dbReference type="NCBI Taxonomy" id="906938"/>
    <lineage>
        <taxon>Eukaryota</taxon>
        <taxon>Viridiplantae</taxon>
        <taxon>Streptophyta</taxon>
        <taxon>Embryophyta</taxon>
        <taxon>Tracheophyta</taxon>
        <taxon>Spermatophyta</taxon>
        <taxon>Magnoliopsida</taxon>
        <taxon>Liliopsida</taxon>
        <taxon>Poales</taxon>
        <taxon>Cyperaceae</taxon>
        <taxon>Cyperoideae</taxon>
        <taxon>Rhynchosporeae</taxon>
        <taxon>Rhynchospora</taxon>
    </lineage>
</organism>
<keyword evidence="9" id="KW-0238">DNA-binding</keyword>
<dbReference type="GO" id="GO:0015074">
    <property type="term" value="P:DNA integration"/>
    <property type="evidence" value="ECO:0007669"/>
    <property type="project" value="UniProtKB-KW"/>
</dbReference>
<dbReference type="GO" id="GO:0003964">
    <property type="term" value="F:RNA-directed DNA polymerase activity"/>
    <property type="evidence" value="ECO:0007669"/>
    <property type="project" value="UniProtKB-KW"/>
</dbReference>
<dbReference type="SMART" id="SM00298">
    <property type="entry name" value="CHROMO"/>
    <property type="match status" value="1"/>
</dbReference>
<evidence type="ECO:0000256" key="10">
    <source>
        <dbReference type="ARBA" id="ARBA00023172"/>
    </source>
</evidence>
<dbReference type="PANTHER" id="PTHR37984:SF5">
    <property type="entry name" value="PROTEIN NYNRIN-LIKE"/>
    <property type="match status" value="1"/>
</dbReference>
<keyword evidence="10" id="KW-0233">DNA recombination</keyword>
<evidence type="ECO:0000313" key="14">
    <source>
        <dbReference type="Proteomes" id="UP001140206"/>
    </source>
</evidence>
<keyword evidence="8" id="KW-0808">Transferase</keyword>
<dbReference type="InterPro" id="IPR001584">
    <property type="entry name" value="Integrase_cat-core"/>
</dbReference>
<evidence type="ECO:0000256" key="5">
    <source>
        <dbReference type="ARBA" id="ARBA00022842"/>
    </source>
</evidence>
<dbReference type="InterPro" id="IPR023780">
    <property type="entry name" value="Chromo_domain"/>
</dbReference>
<dbReference type="Gene3D" id="1.10.340.70">
    <property type="match status" value="1"/>
</dbReference>
<keyword evidence="6" id="KW-0229">DNA integration</keyword>
<proteinExistence type="predicted"/>
<dbReference type="Pfam" id="PF00385">
    <property type="entry name" value="Chromo"/>
    <property type="match status" value="1"/>
</dbReference>
<dbReference type="AlphaFoldDB" id="A0AAV8F8W8"/>
<keyword evidence="3" id="KW-0064">Aspartyl protease</keyword>
<dbReference type="PROSITE" id="PS50013">
    <property type="entry name" value="CHROMO_2"/>
    <property type="match status" value="1"/>
</dbReference>
<dbReference type="InterPro" id="IPR041588">
    <property type="entry name" value="Integrase_H2C2"/>
</dbReference>
<keyword evidence="14" id="KW-1185">Reference proteome</keyword>
<reference evidence="13" key="1">
    <citation type="submission" date="2022-08" db="EMBL/GenBank/DDBJ databases">
        <authorList>
            <person name="Marques A."/>
        </authorList>
    </citation>
    <scope>NUCLEOTIDE SEQUENCE</scope>
    <source>
        <strain evidence="13">RhyPub2mFocal</strain>
        <tissue evidence="13">Leaves</tissue>
    </source>
</reference>
<dbReference type="InterPro" id="IPR050951">
    <property type="entry name" value="Retrovirus_Pol_polyprotein"/>
</dbReference>
<dbReference type="Proteomes" id="UP001140206">
    <property type="component" value="Chromosome 2"/>
</dbReference>
<dbReference type="FunFam" id="3.30.420.10:FF:000032">
    <property type="entry name" value="Retrovirus-related Pol polyprotein from transposon 297-like Protein"/>
    <property type="match status" value="1"/>
</dbReference>
<evidence type="ECO:0000259" key="11">
    <source>
        <dbReference type="PROSITE" id="PS50013"/>
    </source>
</evidence>